<dbReference type="PANTHER" id="PTHR21700">
    <property type="entry name" value="TRANSTHYRETIN-LIKE FAMILY PROTEIN-RELATED"/>
    <property type="match status" value="1"/>
</dbReference>
<evidence type="ECO:0000313" key="7">
    <source>
        <dbReference type="Proteomes" id="UP001201812"/>
    </source>
</evidence>
<evidence type="ECO:0000256" key="5">
    <source>
        <dbReference type="SAM" id="Phobius"/>
    </source>
</evidence>
<dbReference type="GO" id="GO:0009986">
    <property type="term" value="C:cell surface"/>
    <property type="evidence" value="ECO:0007669"/>
    <property type="project" value="InterPro"/>
</dbReference>
<comment type="subcellular location">
    <subcellularLocation>
        <location evidence="1">Secreted</location>
    </subcellularLocation>
</comment>
<dbReference type="InterPro" id="IPR038479">
    <property type="entry name" value="Transthyretin-like_sf"/>
</dbReference>
<keyword evidence="3" id="KW-0964">Secreted</keyword>
<organism evidence="6 7">
    <name type="scientific">Ditylenchus destructor</name>
    <dbReference type="NCBI Taxonomy" id="166010"/>
    <lineage>
        <taxon>Eukaryota</taxon>
        <taxon>Metazoa</taxon>
        <taxon>Ecdysozoa</taxon>
        <taxon>Nematoda</taxon>
        <taxon>Chromadorea</taxon>
        <taxon>Rhabditida</taxon>
        <taxon>Tylenchina</taxon>
        <taxon>Tylenchomorpha</taxon>
        <taxon>Sphaerularioidea</taxon>
        <taxon>Anguinidae</taxon>
        <taxon>Anguininae</taxon>
        <taxon>Ditylenchus</taxon>
    </lineage>
</organism>
<comment type="caution">
    <text evidence="6">The sequence shown here is derived from an EMBL/GenBank/DDBJ whole genome shotgun (WGS) entry which is preliminary data.</text>
</comment>
<accession>A0AAD4N265</accession>
<dbReference type="AlphaFoldDB" id="A0AAD4N265"/>
<evidence type="ECO:0000256" key="1">
    <source>
        <dbReference type="ARBA" id="ARBA00004613"/>
    </source>
</evidence>
<dbReference type="InterPro" id="IPR001534">
    <property type="entry name" value="Transthyretin-like"/>
</dbReference>
<evidence type="ECO:0000313" key="6">
    <source>
        <dbReference type="EMBL" id="KAI1708845.1"/>
    </source>
</evidence>
<protein>
    <submittedName>
        <fullName evidence="6">Transthyretin-like family domain-containing protein</fullName>
    </submittedName>
</protein>
<sequence length="87" mass="9599">MQSTYFIAVIAQFCVLVPLSVFGFRMQSAGVRGVLMCGDEPLANTKVKLWDNDRGLDLDDLLEEGTTDAKGRFQLIGKHPGFINPQP</sequence>
<evidence type="ECO:0000256" key="2">
    <source>
        <dbReference type="ARBA" id="ARBA00010112"/>
    </source>
</evidence>
<feature type="transmembrane region" description="Helical" evidence="5">
    <location>
        <begin position="6"/>
        <end position="24"/>
    </location>
</feature>
<dbReference type="Proteomes" id="UP001201812">
    <property type="component" value="Unassembled WGS sequence"/>
</dbReference>
<keyword evidence="5" id="KW-0812">Transmembrane</keyword>
<reference evidence="6" key="1">
    <citation type="submission" date="2022-01" db="EMBL/GenBank/DDBJ databases">
        <title>Genome Sequence Resource for Two Populations of Ditylenchus destructor, the Migratory Endoparasitic Phytonematode.</title>
        <authorList>
            <person name="Zhang H."/>
            <person name="Lin R."/>
            <person name="Xie B."/>
        </authorList>
    </citation>
    <scope>NUCLEOTIDE SEQUENCE</scope>
    <source>
        <strain evidence="6">BazhouSP</strain>
    </source>
</reference>
<keyword evidence="4" id="KW-0732">Signal</keyword>
<dbReference type="GO" id="GO:0005576">
    <property type="term" value="C:extracellular region"/>
    <property type="evidence" value="ECO:0007669"/>
    <property type="project" value="UniProtKB-SubCell"/>
</dbReference>
<dbReference type="EMBL" id="JAKKPZ010000033">
    <property type="protein sequence ID" value="KAI1708845.1"/>
    <property type="molecule type" value="Genomic_DNA"/>
</dbReference>
<proteinExistence type="inferred from homology"/>
<evidence type="ECO:0000256" key="4">
    <source>
        <dbReference type="ARBA" id="ARBA00022729"/>
    </source>
</evidence>
<keyword evidence="7" id="KW-1185">Reference proteome</keyword>
<dbReference type="Gene3D" id="2.60.40.3330">
    <property type="match status" value="1"/>
</dbReference>
<dbReference type="Pfam" id="PF01060">
    <property type="entry name" value="TTR-52"/>
    <property type="match status" value="1"/>
</dbReference>
<name>A0AAD4N265_9BILA</name>
<keyword evidence="5" id="KW-0472">Membrane</keyword>
<evidence type="ECO:0000256" key="3">
    <source>
        <dbReference type="ARBA" id="ARBA00022525"/>
    </source>
</evidence>
<keyword evidence="5" id="KW-1133">Transmembrane helix</keyword>
<comment type="similarity">
    <text evidence="2">Belongs to the nematode transthyretin-like family.</text>
</comment>
<gene>
    <name evidence="6" type="ORF">DdX_11601</name>
</gene>